<evidence type="ECO:0000313" key="6">
    <source>
        <dbReference type="EMBL" id="CAF1625384.1"/>
    </source>
</evidence>
<dbReference type="Proteomes" id="UP000663855">
    <property type="component" value="Unassembled WGS sequence"/>
</dbReference>
<keyword evidence="2" id="KW-0863">Zinc-finger</keyword>
<dbReference type="EMBL" id="CAJOBG010005025">
    <property type="protein sequence ID" value="CAF4136449.1"/>
    <property type="molecule type" value="Genomic_DNA"/>
</dbReference>
<evidence type="ECO:0000256" key="1">
    <source>
        <dbReference type="ARBA" id="ARBA00022723"/>
    </source>
</evidence>
<dbReference type="PROSITE" id="PS01358">
    <property type="entry name" value="ZF_RANBP2_1"/>
    <property type="match status" value="1"/>
</dbReference>
<evidence type="ECO:0000259" key="4">
    <source>
        <dbReference type="PROSITE" id="PS01358"/>
    </source>
</evidence>
<dbReference type="AlphaFoldDB" id="A0A815M6W5"/>
<protein>
    <recommendedName>
        <fullName evidence="4">RanBP2-type domain-containing protein</fullName>
    </recommendedName>
</protein>
<dbReference type="EMBL" id="CAJOBJ010008941">
    <property type="protein sequence ID" value="CAF4125246.1"/>
    <property type="molecule type" value="Genomic_DNA"/>
</dbReference>
<evidence type="ECO:0000313" key="9">
    <source>
        <dbReference type="EMBL" id="CAF3813080.1"/>
    </source>
</evidence>
<name>A0A815M6W5_9BILA</name>
<accession>A0A815M6W5</accession>
<evidence type="ECO:0000313" key="11">
    <source>
        <dbReference type="EMBL" id="CAF4136449.1"/>
    </source>
</evidence>
<organism evidence="5 13">
    <name type="scientific">Rotaria magnacalcarata</name>
    <dbReference type="NCBI Taxonomy" id="392030"/>
    <lineage>
        <taxon>Eukaryota</taxon>
        <taxon>Metazoa</taxon>
        <taxon>Spiralia</taxon>
        <taxon>Gnathifera</taxon>
        <taxon>Rotifera</taxon>
        <taxon>Eurotatoria</taxon>
        <taxon>Bdelloidea</taxon>
        <taxon>Philodinida</taxon>
        <taxon>Philodinidae</taxon>
        <taxon>Rotaria</taxon>
    </lineage>
</organism>
<dbReference type="EMBL" id="CAJOBH010000720">
    <property type="protein sequence ID" value="CAF3813080.1"/>
    <property type="molecule type" value="Genomic_DNA"/>
</dbReference>
<sequence>MGGVLTVRNDCSNNFELQQANIFTLGQGFCLQRREPKHSSNFKFDQNLAYGSWYDIQIIGRCHCSPSAATTATTIEVQRYLKKGIYLSYGKTITVSELTNDENRDHGATWQCGSCKQKNFGSLALCEHCYTNKAQMIISVLSYVPIVGLPFSLTNAVLQCGKAAQSNTTADQVDAGLTVTFAVIDIVTAPFIIGALVKIPAEVAAEAGIKLTAKTVFSEVGKPLLSAVGKELAKGEIAAGVKATKTVVTKIIKKLDD</sequence>
<dbReference type="Proteomes" id="UP000663856">
    <property type="component" value="Unassembled WGS sequence"/>
</dbReference>
<proteinExistence type="predicted"/>
<dbReference type="Proteomes" id="UP000663842">
    <property type="component" value="Unassembled WGS sequence"/>
</dbReference>
<evidence type="ECO:0000313" key="8">
    <source>
        <dbReference type="EMBL" id="CAF2114344.1"/>
    </source>
</evidence>
<dbReference type="Proteomes" id="UP000663834">
    <property type="component" value="Unassembled WGS sequence"/>
</dbReference>
<feature type="domain" description="RanBP2-type" evidence="4">
    <location>
        <begin position="110"/>
        <end position="129"/>
    </location>
</feature>
<evidence type="ECO:0000256" key="2">
    <source>
        <dbReference type="ARBA" id="ARBA00022771"/>
    </source>
</evidence>
<evidence type="ECO:0000313" key="14">
    <source>
        <dbReference type="Proteomes" id="UP000663866"/>
    </source>
</evidence>
<dbReference type="Proteomes" id="UP000681967">
    <property type="component" value="Unassembled WGS sequence"/>
</dbReference>
<evidence type="ECO:0000313" key="10">
    <source>
        <dbReference type="EMBL" id="CAF4125246.1"/>
    </source>
</evidence>
<evidence type="ECO:0000313" key="12">
    <source>
        <dbReference type="EMBL" id="CAF4274009.1"/>
    </source>
</evidence>
<evidence type="ECO:0000256" key="3">
    <source>
        <dbReference type="ARBA" id="ARBA00022833"/>
    </source>
</evidence>
<evidence type="ECO:0000313" key="7">
    <source>
        <dbReference type="EMBL" id="CAF2097318.1"/>
    </source>
</evidence>
<dbReference type="EMBL" id="CAJNRF010008082">
    <property type="protein sequence ID" value="CAF2097318.1"/>
    <property type="molecule type" value="Genomic_DNA"/>
</dbReference>
<dbReference type="Proteomes" id="UP000663866">
    <property type="component" value="Unassembled WGS sequence"/>
</dbReference>
<dbReference type="EMBL" id="CAJNRG010009502">
    <property type="protein sequence ID" value="CAF2114344.1"/>
    <property type="molecule type" value="Genomic_DNA"/>
</dbReference>
<evidence type="ECO:0000313" key="5">
    <source>
        <dbReference type="EMBL" id="CAF1413901.1"/>
    </source>
</evidence>
<dbReference type="EMBL" id="CAJNOV010010623">
    <property type="protein sequence ID" value="CAF1413901.1"/>
    <property type="molecule type" value="Genomic_DNA"/>
</dbReference>
<dbReference type="GO" id="GO:0008270">
    <property type="term" value="F:zinc ion binding"/>
    <property type="evidence" value="ECO:0007669"/>
    <property type="project" value="UniProtKB-KW"/>
</dbReference>
<keyword evidence="3" id="KW-0862">Zinc</keyword>
<dbReference type="EMBL" id="CAJNOW010013861">
    <property type="protein sequence ID" value="CAF1625384.1"/>
    <property type="molecule type" value="Genomic_DNA"/>
</dbReference>
<dbReference type="OrthoDB" id="10035601at2759"/>
<keyword evidence="1" id="KW-0479">Metal-binding</keyword>
<gene>
    <name evidence="9" type="ORF">BYL167_LOCUS3651</name>
    <name evidence="5" type="ORF">CJN711_LOCUS22642</name>
    <name evidence="10" type="ORF">GIL414_LOCUS18248</name>
    <name evidence="6" type="ORF">KQP761_LOCUS25260</name>
    <name evidence="11" type="ORF">OVN521_LOCUS22818</name>
    <name evidence="12" type="ORF">UXM345_LOCUS31976</name>
    <name evidence="7" type="ORF">WKI299_LOCUS19426</name>
    <name evidence="8" type="ORF">XDN619_LOCUS21386</name>
</gene>
<dbReference type="InterPro" id="IPR001876">
    <property type="entry name" value="Znf_RanBP2"/>
</dbReference>
<dbReference type="Proteomes" id="UP000663887">
    <property type="component" value="Unassembled WGS sequence"/>
</dbReference>
<dbReference type="Proteomes" id="UP000681720">
    <property type="component" value="Unassembled WGS sequence"/>
</dbReference>
<reference evidence="5" key="1">
    <citation type="submission" date="2021-02" db="EMBL/GenBank/DDBJ databases">
        <authorList>
            <person name="Nowell W R."/>
        </authorList>
    </citation>
    <scope>NUCLEOTIDE SEQUENCE</scope>
</reference>
<dbReference type="EMBL" id="CAJOBF010009385">
    <property type="protein sequence ID" value="CAF4274009.1"/>
    <property type="molecule type" value="Genomic_DNA"/>
</dbReference>
<keyword evidence="14" id="KW-1185">Reference proteome</keyword>
<evidence type="ECO:0000313" key="13">
    <source>
        <dbReference type="Proteomes" id="UP000663855"/>
    </source>
</evidence>
<comment type="caution">
    <text evidence="5">The sequence shown here is derived from an EMBL/GenBank/DDBJ whole genome shotgun (WGS) entry which is preliminary data.</text>
</comment>